<feature type="non-terminal residue" evidence="8">
    <location>
        <position position="159"/>
    </location>
</feature>
<name>T0YE98_9ZZZZ</name>
<keyword evidence="3" id="KW-0547">Nucleotide-binding</keyword>
<comment type="similarity">
    <text evidence="1">Belongs to the RecN family.</text>
</comment>
<dbReference type="GO" id="GO:0006281">
    <property type="term" value="P:DNA repair"/>
    <property type="evidence" value="ECO:0007669"/>
    <property type="project" value="UniProtKB-KW"/>
</dbReference>
<accession>T0YE98</accession>
<evidence type="ECO:0000256" key="4">
    <source>
        <dbReference type="ARBA" id="ARBA00022763"/>
    </source>
</evidence>
<dbReference type="SUPFAM" id="SSF52540">
    <property type="entry name" value="P-loop containing nucleoside triphosphate hydrolases"/>
    <property type="match status" value="1"/>
</dbReference>
<evidence type="ECO:0000256" key="5">
    <source>
        <dbReference type="ARBA" id="ARBA00022840"/>
    </source>
</evidence>
<reference evidence="8" key="2">
    <citation type="journal article" date="2014" name="ISME J.">
        <title>Microbial stratification in low pH oxic and suboxic macroscopic growths along an acid mine drainage.</title>
        <authorList>
            <person name="Mendez-Garcia C."/>
            <person name="Mesa V."/>
            <person name="Sprenger R.R."/>
            <person name="Richter M."/>
            <person name="Diez M.S."/>
            <person name="Solano J."/>
            <person name="Bargiela R."/>
            <person name="Golyshina O.V."/>
            <person name="Manteca A."/>
            <person name="Ramos J.L."/>
            <person name="Gallego J.R."/>
            <person name="Llorente I."/>
            <person name="Martins Dos Santos V.A."/>
            <person name="Jensen O.N."/>
            <person name="Pelaez A.I."/>
            <person name="Sanchez J."/>
            <person name="Ferrer M."/>
        </authorList>
    </citation>
    <scope>NUCLEOTIDE SEQUENCE</scope>
</reference>
<gene>
    <name evidence="8" type="ORF">B1B_18556</name>
</gene>
<evidence type="ECO:0000313" key="8">
    <source>
        <dbReference type="EMBL" id="EQD30142.1"/>
    </source>
</evidence>
<proteinExistence type="inferred from homology"/>
<dbReference type="InterPro" id="IPR004604">
    <property type="entry name" value="DNA_recomb/repair_RecN"/>
</dbReference>
<protein>
    <recommendedName>
        <fullName evidence="2">DNA repair protein RecN</fullName>
    </recommendedName>
    <alternativeName>
        <fullName evidence="7">Recombination protein N</fullName>
    </alternativeName>
</protein>
<comment type="caution">
    <text evidence="8">The sequence shown here is derived from an EMBL/GenBank/DDBJ whole genome shotgun (WGS) entry which is preliminary data.</text>
</comment>
<organism evidence="8">
    <name type="scientific">mine drainage metagenome</name>
    <dbReference type="NCBI Taxonomy" id="410659"/>
    <lineage>
        <taxon>unclassified sequences</taxon>
        <taxon>metagenomes</taxon>
        <taxon>ecological metagenomes</taxon>
    </lineage>
</organism>
<dbReference type="EMBL" id="AUZY01012418">
    <property type="protein sequence ID" value="EQD30142.1"/>
    <property type="molecule type" value="Genomic_DNA"/>
</dbReference>
<evidence type="ECO:0000256" key="7">
    <source>
        <dbReference type="ARBA" id="ARBA00033408"/>
    </source>
</evidence>
<dbReference type="AlphaFoldDB" id="T0YE98"/>
<dbReference type="GO" id="GO:0009432">
    <property type="term" value="P:SOS response"/>
    <property type="evidence" value="ECO:0007669"/>
    <property type="project" value="TreeGrafter"/>
</dbReference>
<dbReference type="GO" id="GO:0006310">
    <property type="term" value="P:DNA recombination"/>
    <property type="evidence" value="ECO:0007669"/>
    <property type="project" value="InterPro"/>
</dbReference>
<evidence type="ECO:0000256" key="3">
    <source>
        <dbReference type="ARBA" id="ARBA00022741"/>
    </source>
</evidence>
<dbReference type="Gene3D" id="3.40.50.300">
    <property type="entry name" value="P-loop containing nucleotide triphosphate hydrolases"/>
    <property type="match status" value="1"/>
</dbReference>
<dbReference type="PANTHER" id="PTHR11059:SF0">
    <property type="entry name" value="DNA REPAIR PROTEIN RECN"/>
    <property type="match status" value="1"/>
</dbReference>
<evidence type="ECO:0000256" key="6">
    <source>
        <dbReference type="ARBA" id="ARBA00023204"/>
    </source>
</evidence>
<evidence type="ECO:0000256" key="1">
    <source>
        <dbReference type="ARBA" id="ARBA00009441"/>
    </source>
</evidence>
<dbReference type="InterPro" id="IPR027417">
    <property type="entry name" value="P-loop_NTPase"/>
</dbReference>
<dbReference type="GO" id="GO:0005524">
    <property type="term" value="F:ATP binding"/>
    <property type="evidence" value="ECO:0007669"/>
    <property type="project" value="UniProtKB-KW"/>
</dbReference>
<keyword evidence="5" id="KW-0067">ATP-binding</keyword>
<keyword evidence="4" id="KW-0227">DNA damage</keyword>
<keyword evidence="6" id="KW-0234">DNA repair</keyword>
<evidence type="ECO:0000256" key="2">
    <source>
        <dbReference type="ARBA" id="ARBA00021315"/>
    </source>
</evidence>
<sequence length="159" mass="17242">MLNVLQIRDFAIIDTLELTVRPGLTVLTGETGAGQIHPGGCAAASGRARAGAEMIRHGAERAELSATFDVRTAPAELAQWLEQQALGADELIVRRMISADGRSRAWLNGQPVPLQLLREAGNLLIDIHGQHEFQSLTRAVRQRELLDEYGGLEARAAEV</sequence>
<reference evidence="8" key="1">
    <citation type="submission" date="2013-08" db="EMBL/GenBank/DDBJ databases">
        <authorList>
            <person name="Mendez C."/>
            <person name="Richter M."/>
            <person name="Ferrer M."/>
            <person name="Sanchez J."/>
        </authorList>
    </citation>
    <scope>NUCLEOTIDE SEQUENCE</scope>
</reference>
<dbReference type="GO" id="GO:0043590">
    <property type="term" value="C:bacterial nucleoid"/>
    <property type="evidence" value="ECO:0007669"/>
    <property type="project" value="TreeGrafter"/>
</dbReference>
<dbReference type="PANTHER" id="PTHR11059">
    <property type="entry name" value="DNA REPAIR PROTEIN RECN"/>
    <property type="match status" value="1"/>
</dbReference>